<dbReference type="KEGG" id="pex:IZT61_11095"/>
<dbReference type="InterPro" id="IPR014917">
    <property type="entry name" value="DUF1800"/>
</dbReference>
<proteinExistence type="predicted"/>
<accession>A0A7U3Q396</accession>
<dbReference type="AlphaFoldDB" id="A0A7U3Q396"/>
<reference evidence="1 2" key="1">
    <citation type="submission" date="2020-11" db="EMBL/GenBank/DDBJ databases">
        <title>Pedobacter endophytica, an endophytic bacteria isolated form Carex pumila.</title>
        <authorList>
            <person name="Peng Y."/>
            <person name="Jiang L."/>
            <person name="Lee J."/>
        </authorList>
    </citation>
    <scope>NUCLEOTIDE SEQUENCE [LARGE SCALE GENOMIC DNA]</scope>
    <source>
        <strain evidence="1 2">JBR3-12</strain>
    </source>
</reference>
<dbReference type="Proteomes" id="UP000594759">
    <property type="component" value="Chromosome"/>
</dbReference>
<evidence type="ECO:0000313" key="1">
    <source>
        <dbReference type="EMBL" id="QPH37662.1"/>
    </source>
</evidence>
<dbReference type="EMBL" id="CP064939">
    <property type="protein sequence ID" value="QPH37662.1"/>
    <property type="molecule type" value="Genomic_DNA"/>
</dbReference>
<dbReference type="Pfam" id="PF08811">
    <property type="entry name" value="DUF1800"/>
    <property type="match status" value="1"/>
</dbReference>
<sequence length="480" mass="54919">MSTKANFVKVKHLYSRAGFGISYSDLEKLSKKNIDKVVDVLIKESENDDPINLVNDLESKRQLLAQAGLYGKKDLSEDEKKMRQQIIREQNDVGRDLNIAFVTKMINTNAPLREKMTLFWHGHFACRSRIPFFAQQLNNIQRAHGLGSFKTLLVEVSQSPAMLQYLNNQQNRKGRPNENFARELMELFTLGRGNYTEHDIKESARSFTGWMYDKDGSFIFRKNLHDGGTKEFFGKIGNFQGENIIDIILEKPETAEFIATKIYRFFVNDTPNEAHVKELASSFYNSKYDIATMMKHLFTSDWFYDNENVGTKIKSPTEFLVGLSREFFVTYNRPQVLIQLQSSLGQYLFNPPNVAGWPGGQSWIDSSSLMLRMRIPSLVLNDGEIDFSGKADPEDEAVIALSRTATTNANSNQKRKSYVDANADWPKFLETFPKHLTPLELTSFLLQPKLNQKITDMVSDNKGLRSTAIEITSMPEYQLC</sequence>
<dbReference type="RefSeq" id="WP_196096977.1">
    <property type="nucleotide sequence ID" value="NZ_CP064939.1"/>
</dbReference>
<protein>
    <submittedName>
        <fullName evidence="1">DUF1800 domain-containing protein</fullName>
    </submittedName>
</protein>
<gene>
    <name evidence="1" type="ORF">IZT61_11095</name>
</gene>
<keyword evidence="2" id="KW-1185">Reference proteome</keyword>
<organism evidence="1 2">
    <name type="scientific">Pedobacter endophyticus</name>
    <dbReference type="NCBI Taxonomy" id="2789740"/>
    <lineage>
        <taxon>Bacteria</taxon>
        <taxon>Pseudomonadati</taxon>
        <taxon>Bacteroidota</taxon>
        <taxon>Sphingobacteriia</taxon>
        <taxon>Sphingobacteriales</taxon>
        <taxon>Sphingobacteriaceae</taxon>
        <taxon>Pedobacter</taxon>
    </lineage>
</organism>
<name>A0A7U3Q396_9SPHI</name>
<evidence type="ECO:0000313" key="2">
    <source>
        <dbReference type="Proteomes" id="UP000594759"/>
    </source>
</evidence>